<reference evidence="8" key="1">
    <citation type="submission" date="2023-03" db="EMBL/GenBank/DDBJ databases">
        <title>Mating type loci evolution in Malassezia.</title>
        <authorList>
            <person name="Coelho M.A."/>
        </authorList>
    </citation>
    <scope>NUCLEOTIDE SEQUENCE</scope>
    <source>
        <strain evidence="8">CBS 11721</strain>
    </source>
</reference>
<dbReference type="GO" id="GO:0008233">
    <property type="term" value="F:peptidase activity"/>
    <property type="evidence" value="ECO:0007669"/>
    <property type="project" value="UniProtKB-KW"/>
</dbReference>
<dbReference type="PIRSF" id="PIRSF037237">
    <property type="entry name" value="Peptidase_WD_repeats_DUG2"/>
    <property type="match status" value="1"/>
</dbReference>
<keyword evidence="4" id="KW-0479">Metal-binding</keyword>
<evidence type="ECO:0000256" key="5">
    <source>
        <dbReference type="ARBA" id="ARBA00022737"/>
    </source>
</evidence>
<evidence type="ECO:0000259" key="7">
    <source>
        <dbReference type="Pfam" id="PF07687"/>
    </source>
</evidence>
<dbReference type="InterPro" id="IPR017149">
    <property type="entry name" value="GSH_degradosome_Dug2"/>
</dbReference>
<dbReference type="InterPro" id="IPR051458">
    <property type="entry name" value="Cyt/Met_Dipeptidase"/>
</dbReference>
<keyword evidence="5" id="KW-0677">Repeat</keyword>
<dbReference type="SUPFAM" id="SSF53187">
    <property type="entry name" value="Zn-dependent exopeptidases"/>
    <property type="match status" value="1"/>
</dbReference>
<sequence length="875" mass="95643">MADAPNPHHTISVHKSPVLSLAADRERGHLFAGTLSGTIYVWDIVTQQEKAQFVGHTRSVLAMVVAPSRNLLFSSSCDSTVRVWDTHTLQPLALIYPASDNVGDILSLAWCDDEMTLYLGCQNTSIQWIHLGNAWDAQQTPRRESRPHKFFDSQSLAQRLEAQASPGAPNAEMLVRRTAVLKPDGTHIDTAAPLRVLSVDHEAVALSAHYGYIYSLTLLKNGDAKPLLASGAGDGCVRLWTISSSGLLPLTTLSPPGDHAVLALASWHNTLFVGRQQGPIQVWDLSSRSLIRTLSGHSDDVLSLQVIGDQGDMPELYSTGADGRVCHWDRYFRLYESWMAHQECVQTSAWLPPHGKNISWLASAPMLATGGSDAQVRLWEYVEPPQAPSLSDQSAADEPLLCAAQFRADAQHENARAQGPETTSTVPDSLLARLARFVHFRSVSQASPRQDTTFSEDSRRAAHYLRDVLQDLGASDVQLLSSGSGLNPLVLGTFRGSRAPGRRRCLFYGHYDCVNAHGDWDSDPWVLTGRDGYVYGRGVSDNKGPILAVAHAASELLHADLLNMDVVMLIEGEQETGSRGFAETLRAHRDAIGPVDVVLLSNSYWIGEDRPCVTVGLRGVVHASVRITSQRPDRHSGVEGGAETEPMMEMVKVLAALTRNDGRVALEGFYDGVRDVSPRELEYYAELAKIQHAPARTAEGLKALWRMPSLSVHKVTNSGGSSIIANSVEAALSMRIVPDQDVEEIAALLRKGLEESFAALHSVNHLEVKVFNRADWWLGKLDAPYMRALAQSVEDEWGVAPLHIHEGGSIPGVAILEKELGAQAVHLPMGQSSDHAHLPNERIRLLNLEVRARPANQRGQAVIRRFFVALSQTGS</sequence>
<organism evidence="8 9">
    <name type="scientific">Malassezia cuniculi</name>
    <dbReference type="NCBI Taxonomy" id="948313"/>
    <lineage>
        <taxon>Eukaryota</taxon>
        <taxon>Fungi</taxon>
        <taxon>Dikarya</taxon>
        <taxon>Basidiomycota</taxon>
        <taxon>Ustilaginomycotina</taxon>
        <taxon>Malasseziomycetes</taxon>
        <taxon>Malasseziales</taxon>
        <taxon>Malasseziaceae</taxon>
        <taxon>Malassezia</taxon>
    </lineage>
</organism>
<dbReference type="PRINTS" id="PR00320">
    <property type="entry name" value="GPROTEINBRPT"/>
</dbReference>
<dbReference type="AlphaFoldDB" id="A0AAF0J7Y1"/>
<dbReference type="GO" id="GO:0006508">
    <property type="term" value="P:proteolysis"/>
    <property type="evidence" value="ECO:0007669"/>
    <property type="project" value="UniProtKB-KW"/>
</dbReference>
<proteinExistence type="inferred from homology"/>
<keyword evidence="9" id="KW-1185">Reference proteome</keyword>
<dbReference type="GO" id="GO:0006751">
    <property type="term" value="P:glutathione catabolic process"/>
    <property type="evidence" value="ECO:0007669"/>
    <property type="project" value="InterPro"/>
</dbReference>
<dbReference type="EMBL" id="CP119881">
    <property type="protein sequence ID" value="WFD36510.1"/>
    <property type="molecule type" value="Genomic_DNA"/>
</dbReference>
<keyword evidence="6" id="KW-0378">Hydrolase</keyword>
<evidence type="ECO:0000313" key="9">
    <source>
        <dbReference type="Proteomes" id="UP001219933"/>
    </source>
</evidence>
<comment type="similarity">
    <text evidence="1">Belongs to the peptidase M20A family.</text>
</comment>
<evidence type="ECO:0000256" key="4">
    <source>
        <dbReference type="ARBA" id="ARBA00022723"/>
    </source>
</evidence>
<evidence type="ECO:0000256" key="2">
    <source>
        <dbReference type="ARBA" id="ARBA00022574"/>
    </source>
</evidence>
<dbReference type="Pfam" id="PF07687">
    <property type="entry name" value="M20_dimer"/>
    <property type="match status" value="1"/>
</dbReference>
<protein>
    <recommendedName>
        <fullName evidence="7">Peptidase M20 dimerisation domain-containing protein</fullName>
    </recommendedName>
</protein>
<keyword evidence="2" id="KW-0853">WD repeat</keyword>
<dbReference type="Proteomes" id="UP001219933">
    <property type="component" value="Chromosome 5"/>
</dbReference>
<dbReference type="PANTHER" id="PTHR43270:SF8">
    <property type="entry name" value="DI- AND TRIPEPTIDASE DUG2-RELATED"/>
    <property type="match status" value="1"/>
</dbReference>
<dbReference type="SMART" id="SM00320">
    <property type="entry name" value="WD40"/>
    <property type="match status" value="6"/>
</dbReference>
<dbReference type="InterPro" id="IPR002933">
    <property type="entry name" value="Peptidase_M20"/>
</dbReference>
<dbReference type="InterPro" id="IPR036322">
    <property type="entry name" value="WD40_repeat_dom_sf"/>
</dbReference>
<dbReference type="Pfam" id="PF00400">
    <property type="entry name" value="WD40"/>
    <property type="match status" value="4"/>
</dbReference>
<evidence type="ECO:0000256" key="1">
    <source>
        <dbReference type="ARBA" id="ARBA00006247"/>
    </source>
</evidence>
<dbReference type="InterPro" id="IPR020472">
    <property type="entry name" value="WD40_PAC1"/>
</dbReference>
<keyword evidence="3" id="KW-0645">Protease</keyword>
<dbReference type="InterPro" id="IPR015943">
    <property type="entry name" value="WD40/YVTN_repeat-like_dom_sf"/>
</dbReference>
<dbReference type="InterPro" id="IPR011650">
    <property type="entry name" value="Peptidase_M20_dimer"/>
</dbReference>
<dbReference type="Pfam" id="PF01546">
    <property type="entry name" value="Peptidase_M20"/>
    <property type="match status" value="1"/>
</dbReference>
<dbReference type="Gene3D" id="3.40.630.10">
    <property type="entry name" value="Zn peptidases"/>
    <property type="match status" value="1"/>
</dbReference>
<dbReference type="GO" id="GO:0046872">
    <property type="term" value="F:metal ion binding"/>
    <property type="evidence" value="ECO:0007669"/>
    <property type="project" value="UniProtKB-KW"/>
</dbReference>
<accession>A0AAF0J7Y1</accession>
<evidence type="ECO:0000256" key="3">
    <source>
        <dbReference type="ARBA" id="ARBA00022670"/>
    </source>
</evidence>
<dbReference type="PANTHER" id="PTHR43270">
    <property type="entry name" value="BETA-ALA-HIS DIPEPTIDASE"/>
    <property type="match status" value="1"/>
</dbReference>
<dbReference type="Gene3D" id="3.30.70.360">
    <property type="match status" value="1"/>
</dbReference>
<feature type="domain" description="Peptidase M20 dimerisation" evidence="7">
    <location>
        <begin position="622"/>
        <end position="755"/>
    </location>
</feature>
<gene>
    <name evidence="8" type="ORF">MCUN1_003393</name>
</gene>
<dbReference type="Gene3D" id="2.130.10.10">
    <property type="entry name" value="YVTN repeat-like/Quinoprotein amine dehydrogenase"/>
    <property type="match status" value="2"/>
</dbReference>
<dbReference type="SUPFAM" id="SSF50978">
    <property type="entry name" value="WD40 repeat-like"/>
    <property type="match status" value="1"/>
</dbReference>
<name>A0AAF0J7Y1_9BASI</name>
<evidence type="ECO:0000313" key="8">
    <source>
        <dbReference type="EMBL" id="WFD36510.1"/>
    </source>
</evidence>
<evidence type="ECO:0000256" key="6">
    <source>
        <dbReference type="ARBA" id="ARBA00022801"/>
    </source>
</evidence>
<dbReference type="InterPro" id="IPR001680">
    <property type="entry name" value="WD40_rpt"/>
</dbReference>